<dbReference type="InterPro" id="IPR002372">
    <property type="entry name" value="PQQ_rpt_dom"/>
</dbReference>
<feature type="domain" description="Pyrrolo-quinoline quinone repeat" evidence="2">
    <location>
        <begin position="331"/>
        <end position="424"/>
    </location>
</feature>
<name>A0A1H6FQP4_9EURY</name>
<dbReference type="Gene3D" id="2.40.10.480">
    <property type="match status" value="1"/>
</dbReference>
<dbReference type="InterPro" id="IPR015943">
    <property type="entry name" value="WD40/YVTN_repeat-like_dom_sf"/>
</dbReference>
<organism evidence="3 4">
    <name type="scientific">Natronorubrum sediminis</name>
    <dbReference type="NCBI Taxonomy" id="640943"/>
    <lineage>
        <taxon>Archaea</taxon>
        <taxon>Methanobacteriati</taxon>
        <taxon>Methanobacteriota</taxon>
        <taxon>Stenosarchaea group</taxon>
        <taxon>Halobacteria</taxon>
        <taxon>Halobacteriales</taxon>
        <taxon>Natrialbaceae</taxon>
        <taxon>Natronorubrum</taxon>
    </lineage>
</organism>
<dbReference type="PROSITE" id="PS51257">
    <property type="entry name" value="PROKAR_LIPOPROTEIN"/>
    <property type="match status" value="1"/>
</dbReference>
<evidence type="ECO:0000259" key="2">
    <source>
        <dbReference type="Pfam" id="PF13360"/>
    </source>
</evidence>
<proteinExistence type="predicted"/>
<dbReference type="Gene3D" id="2.130.10.10">
    <property type="entry name" value="YVTN repeat-like/Quinoprotein amine dehydrogenase"/>
    <property type="match status" value="1"/>
</dbReference>
<protein>
    <submittedName>
        <fullName evidence="3">PQQ-like domain-containing protein</fullName>
    </submittedName>
</protein>
<dbReference type="PROSITE" id="PS51318">
    <property type="entry name" value="TAT"/>
    <property type="match status" value="1"/>
</dbReference>
<keyword evidence="4" id="KW-1185">Reference proteome</keyword>
<sequence>MSRDSLNRRALLGTLATGVAASLAGCGYQPAAGEYKWSESVSVGPSVPFSDGESTWLAGTDRLYSVANVSGRTPQPGEDGWRELDEAYVSAFDSSGEELWTTDAAEQYVGDPVFADGTIYLALEGGSVTAVGPGSDDEGEVHWTTEVDTDDGRDERDEESDDERGEAGDDVDGEGSDDDDSGDDEDGTDDSEEELELAAGSPLVVALGDGELWGFEAATGEELFEAEVPASQNATAIAAAGEYAWVAFLEDDEHHLAVFDTGGERETRSLPEGPEWLVAGDDLALLGFEDESAVWGVVPDGNRQFELEFELDPGPRSPIIVDHTAYLESGGDLLAIDLEAGERLWDLDSPLSGGLVADADSIYGWASGSGCGLASVDSSGEFQWDATLPDEITCRDDLFVLEDTLVVAGSNGDLTGFRTESGRRYSVVS</sequence>
<feature type="domain" description="Pyrrolo-quinoline quinone repeat" evidence="2">
    <location>
        <begin position="85"/>
        <end position="148"/>
    </location>
</feature>
<dbReference type="InterPro" id="IPR006311">
    <property type="entry name" value="TAT_signal"/>
</dbReference>
<dbReference type="InterPro" id="IPR011047">
    <property type="entry name" value="Quinoprotein_ADH-like_sf"/>
</dbReference>
<dbReference type="AlphaFoldDB" id="A0A1H6FQP4"/>
<dbReference type="InterPro" id="IPR011044">
    <property type="entry name" value="Quino_amine_DH_bsu"/>
</dbReference>
<dbReference type="SUPFAM" id="SSF50969">
    <property type="entry name" value="YVTN repeat-like/Quinoprotein amine dehydrogenase"/>
    <property type="match status" value="1"/>
</dbReference>
<dbReference type="OrthoDB" id="170335at2157"/>
<dbReference type="Pfam" id="PF13360">
    <property type="entry name" value="PQQ_2"/>
    <property type="match status" value="2"/>
</dbReference>
<dbReference type="SUPFAM" id="SSF50998">
    <property type="entry name" value="Quinoprotein alcohol dehydrogenase-like"/>
    <property type="match status" value="1"/>
</dbReference>
<feature type="compositionally biased region" description="Acidic residues" evidence="1">
    <location>
        <begin position="147"/>
        <end position="196"/>
    </location>
</feature>
<evidence type="ECO:0000256" key="1">
    <source>
        <dbReference type="SAM" id="MobiDB-lite"/>
    </source>
</evidence>
<accession>A0A1H6FQP4</accession>
<evidence type="ECO:0000313" key="3">
    <source>
        <dbReference type="EMBL" id="SEH13216.1"/>
    </source>
</evidence>
<feature type="region of interest" description="Disordered" evidence="1">
    <location>
        <begin position="130"/>
        <end position="196"/>
    </location>
</feature>
<gene>
    <name evidence="3" type="ORF">SAMN04487967_1222</name>
</gene>
<reference evidence="4" key="1">
    <citation type="submission" date="2016-10" db="EMBL/GenBank/DDBJ databases">
        <authorList>
            <person name="Varghese N."/>
            <person name="Submissions S."/>
        </authorList>
    </citation>
    <scope>NUCLEOTIDE SEQUENCE [LARGE SCALE GENOMIC DNA]</scope>
    <source>
        <strain evidence="4">CGMCC 1.8981</strain>
    </source>
</reference>
<dbReference type="PANTHER" id="PTHR34512:SF30">
    <property type="entry name" value="OUTER MEMBRANE PROTEIN ASSEMBLY FACTOR BAMB"/>
    <property type="match status" value="1"/>
</dbReference>
<dbReference type="Proteomes" id="UP000199112">
    <property type="component" value="Unassembled WGS sequence"/>
</dbReference>
<dbReference type="EMBL" id="FNWL01000001">
    <property type="protein sequence ID" value="SEH13216.1"/>
    <property type="molecule type" value="Genomic_DNA"/>
</dbReference>
<evidence type="ECO:0000313" key="4">
    <source>
        <dbReference type="Proteomes" id="UP000199112"/>
    </source>
</evidence>
<dbReference type="PANTHER" id="PTHR34512">
    <property type="entry name" value="CELL SURFACE PROTEIN"/>
    <property type="match status" value="1"/>
</dbReference>
<dbReference type="RefSeq" id="WP_090506060.1">
    <property type="nucleotide sequence ID" value="NZ_FNWL01000001.1"/>
</dbReference>